<organism evidence="2 3">
    <name type="scientific">Panicum miliaceum</name>
    <name type="common">Proso millet</name>
    <name type="synonym">Broomcorn millet</name>
    <dbReference type="NCBI Taxonomy" id="4540"/>
    <lineage>
        <taxon>Eukaryota</taxon>
        <taxon>Viridiplantae</taxon>
        <taxon>Streptophyta</taxon>
        <taxon>Embryophyta</taxon>
        <taxon>Tracheophyta</taxon>
        <taxon>Spermatophyta</taxon>
        <taxon>Magnoliopsida</taxon>
        <taxon>Liliopsida</taxon>
        <taxon>Poales</taxon>
        <taxon>Poaceae</taxon>
        <taxon>PACMAD clade</taxon>
        <taxon>Panicoideae</taxon>
        <taxon>Panicodae</taxon>
        <taxon>Paniceae</taxon>
        <taxon>Panicinae</taxon>
        <taxon>Panicum</taxon>
        <taxon>Panicum sect. Panicum</taxon>
    </lineage>
</organism>
<evidence type="ECO:0000313" key="3">
    <source>
        <dbReference type="Proteomes" id="UP000275267"/>
    </source>
</evidence>
<gene>
    <name evidence="2" type="ORF">C2845_PM01G30410</name>
</gene>
<feature type="compositionally biased region" description="Basic and acidic residues" evidence="1">
    <location>
        <begin position="29"/>
        <end position="62"/>
    </location>
</feature>
<comment type="caution">
    <text evidence="2">The sequence shown here is derived from an EMBL/GenBank/DDBJ whole genome shotgun (WGS) entry which is preliminary data.</text>
</comment>
<name>A0A3L6TM81_PANMI</name>
<reference evidence="3" key="1">
    <citation type="journal article" date="2019" name="Nat. Commun.">
        <title>The genome of broomcorn millet.</title>
        <authorList>
            <person name="Zou C."/>
            <person name="Miki D."/>
            <person name="Li D."/>
            <person name="Tang Q."/>
            <person name="Xiao L."/>
            <person name="Rajput S."/>
            <person name="Deng P."/>
            <person name="Jia W."/>
            <person name="Huang R."/>
            <person name="Zhang M."/>
            <person name="Sun Y."/>
            <person name="Hu J."/>
            <person name="Fu X."/>
            <person name="Schnable P.S."/>
            <person name="Li F."/>
            <person name="Zhang H."/>
            <person name="Feng B."/>
            <person name="Zhu X."/>
            <person name="Liu R."/>
            <person name="Schnable J.C."/>
            <person name="Zhu J.-K."/>
            <person name="Zhang H."/>
        </authorList>
    </citation>
    <scope>NUCLEOTIDE SEQUENCE [LARGE SCALE GENOMIC DNA]</scope>
</reference>
<feature type="compositionally biased region" description="Low complexity" evidence="1">
    <location>
        <begin position="68"/>
        <end position="79"/>
    </location>
</feature>
<feature type="region of interest" description="Disordered" evidence="1">
    <location>
        <begin position="122"/>
        <end position="167"/>
    </location>
</feature>
<protein>
    <submittedName>
        <fullName evidence="2">Uncharacterized protein</fullName>
    </submittedName>
</protein>
<feature type="compositionally biased region" description="Basic and acidic residues" evidence="1">
    <location>
        <begin position="129"/>
        <end position="144"/>
    </location>
</feature>
<accession>A0A3L6TM81</accession>
<feature type="region of interest" description="Disordered" evidence="1">
    <location>
        <begin position="1"/>
        <end position="85"/>
    </location>
</feature>
<dbReference type="AlphaFoldDB" id="A0A3L6TM81"/>
<dbReference type="Proteomes" id="UP000275267">
    <property type="component" value="Unassembled WGS sequence"/>
</dbReference>
<dbReference type="EMBL" id="PQIB02000001">
    <property type="protein sequence ID" value="RLN40641.1"/>
    <property type="molecule type" value="Genomic_DNA"/>
</dbReference>
<evidence type="ECO:0000256" key="1">
    <source>
        <dbReference type="SAM" id="MobiDB-lite"/>
    </source>
</evidence>
<keyword evidence="3" id="KW-1185">Reference proteome</keyword>
<evidence type="ECO:0000313" key="2">
    <source>
        <dbReference type="EMBL" id="RLN40641.1"/>
    </source>
</evidence>
<feature type="compositionally biased region" description="Polar residues" evidence="1">
    <location>
        <begin position="16"/>
        <end position="25"/>
    </location>
</feature>
<sequence length="167" mass="18496">MESNDKSWGRVPFGDVTNTQGTPASTCLDGKELKRQRERERVSCMTQEHRNARNKRRPELYVRKRQQNTNVTDTVSDVTAGTDGMDLDDNRDWLHTDHSYNWGGVGVLDTPHAQTVHAVDGDGQVDSSVHGDGRVDSSVHKDGQVDSSVHVESPDTPASQDEDGNLK</sequence>
<proteinExistence type="predicted"/>